<dbReference type="Gene3D" id="3.80.20.20">
    <property type="entry name" value="Receptor L-domain"/>
    <property type="match status" value="1"/>
</dbReference>
<keyword evidence="4" id="KW-1185">Reference proteome</keyword>
<feature type="chain" id="PRO_5045512414" description="Receptor L-domain domain-containing protein" evidence="1">
    <location>
        <begin position="20"/>
        <end position="229"/>
    </location>
</feature>
<evidence type="ECO:0000313" key="4">
    <source>
        <dbReference type="Proteomes" id="UP000694392"/>
    </source>
</evidence>
<reference evidence="3" key="1">
    <citation type="submission" date="2025-08" db="UniProtKB">
        <authorList>
            <consortium name="Ensembl"/>
        </authorList>
    </citation>
    <scope>IDENTIFICATION</scope>
</reference>
<evidence type="ECO:0000256" key="1">
    <source>
        <dbReference type="SAM" id="SignalP"/>
    </source>
</evidence>
<dbReference type="InterPro" id="IPR000494">
    <property type="entry name" value="Rcpt_L-dom"/>
</dbReference>
<accession>A0A8D0HBK6</accession>
<dbReference type="Ensembl" id="ENSSPUT00000020472.1">
    <property type="protein sequence ID" value="ENSSPUP00000019219.1"/>
    <property type="gene ID" value="ENSSPUG00000014805.1"/>
</dbReference>
<dbReference type="AlphaFoldDB" id="A0A8D0HBK6"/>
<feature type="signal peptide" evidence="1">
    <location>
        <begin position="1"/>
        <end position="19"/>
    </location>
</feature>
<dbReference type="Proteomes" id="UP000694392">
    <property type="component" value="Unplaced"/>
</dbReference>
<dbReference type="Pfam" id="PF01030">
    <property type="entry name" value="Recep_L_domain"/>
    <property type="match status" value="1"/>
</dbReference>
<evidence type="ECO:0000313" key="3">
    <source>
        <dbReference type="Ensembl" id="ENSSPUP00000019219.1"/>
    </source>
</evidence>
<keyword evidence="1" id="KW-0732">Signal</keyword>
<dbReference type="GeneTree" id="ENSGT00940000156107"/>
<reference evidence="3" key="2">
    <citation type="submission" date="2025-09" db="UniProtKB">
        <authorList>
            <consortium name="Ensembl"/>
        </authorList>
    </citation>
    <scope>IDENTIFICATION</scope>
</reference>
<feature type="domain" description="Receptor L-domain" evidence="2">
    <location>
        <begin position="57"/>
        <end position="168"/>
    </location>
</feature>
<protein>
    <recommendedName>
        <fullName evidence="2">Receptor L-domain domain-containing protein</fullName>
    </recommendedName>
</protein>
<organism evidence="3 4">
    <name type="scientific">Sphenodon punctatus</name>
    <name type="common">Tuatara</name>
    <name type="synonym">Hatteria punctata</name>
    <dbReference type="NCBI Taxonomy" id="8508"/>
    <lineage>
        <taxon>Eukaryota</taxon>
        <taxon>Metazoa</taxon>
        <taxon>Chordata</taxon>
        <taxon>Craniata</taxon>
        <taxon>Vertebrata</taxon>
        <taxon>Euteleostomi</taxon>
        <taxon>Lepidosauria</taxon>
        <taxon>Sphenodontia</taxon>
        <taxon>Sphenodontidae</taxon>
        <taxon>Sphenodon</taxon>
    </lineage>
</organism>
<name>A0A8D0HBK6_SPHPU</name>
<dbReference type="InterPro" id="IPR036941">
    <property type="entry name" value="Rcpt_L-dom_sf"/>
</dbReference>
<evidence type="ECO:0000259" key="2">
    <source>
        <dbReference type="Pfam" id="PF01030"/>
    </source>
</evidence>
<dbReference type="SUPFAM" id="SSF52058">
    <property type="entry name" value="L domain-like"/>
    <property type="match status" value="1"/>
</dbReference>
<proteinExistence type="predicted"/>
<sequence>MSVIHLAQCHLWLARLATGREGPLFTLIAVCTGTLNGMSVTGDVQYQYQTLHKMYNNCEIVMGNLEIVLIHHNQDLSFLQTIREVTGYVLIAMNVFSRLPLDSLRVVRGTQLYEDRYALFVLLNYHINASHALRQLRFSQLTEILAGGVYIEKNEQLCYVNTIEWRDIIRDPQIAPPLSSWILLSWGDVLGLSLSLCRCFGPLLEDCFGDVLPMARYLLGAQGGVCTEW</sequence>